<accession>A0ABT0WM21</accession>
<protein>
    <submittedName>
        <fullName evidence="1">Uncharacterized protein</fullName>
    </submittedName>
</protein>
<sequence>MQMSEYVLIRNSFLTFINQKAAKSLAKVSPARVGKGGGTLGVTALGERYRLGNEEPGENWRCFWNGRFLAAEFLFQIKDGTDSSPGIGQSI</sequence>
<comment type="caution">
    <text evidence="1">The sequence shown here is derived from an EMBL/GenBank/DDBJ whole genome shotgun (WGS) entry which is preliminary data.</text>
</comment>
<dbReference type="Proteomes" id="UP001202243">
    <property type="component" value="Unassembled WGS sequence"/>
</dbReference>
<reference evidence="1 2" key="1">
    <citation type="submission" date="2022-06" db="EMBL/GenBank/DDBJ databases">
        <title>Janthinobacterium kumbetensis sp. nov., isolated from spring water in Turkey.</title>
        <authorList>
            <person name="Inan Bektas K."/>
            <person name="Belduz A.A."/>
            <person name="Canakci S."/>
            <person name="Nalcaoglu A."/>
            <person name="Ceylan E."/>
            <person name="Kati H."/>
        </authorList>
    </citation>
    <scope>NUCLEOTIDE SEQUENCE [LARGE SCALE GENOMIC DNA]</scope>
    <source>
        <strain evidence="1 2">GK</strain>
    </source>
</reference>
<keyword evidence="2" id="KW-1185">Reference proteome</keyword>
<name>A0ABT0WM21_9BURK</name>
<evidence type="ECO:0000313" key="2">
    <source>
        <dbReference type="Proteomes" id="UP001202243"/>
    </source>
</evidence>
<proteinExistence type="predicted"/>
<gene>
    <name evidence="1" type="ORF">NCG91_02675</name>
</gene>
<dbReference type="RefSeq" id="WP_150130958.1">
    <property type="nucleotide sequence ID" value="NZ_JAMQGR010000001.1"/>
</dbReference>
<organism evidence="1 2">
    <name type="scientific">Janthinobacterium kumbetense</name>
    <dbReference type="NCBI Taxonomy" id="2950280"/>
    <lineage>
        <taxon>Bacteria</taxon>
        <taxon>Pseudomonadati</taxon>
        <taxon>Pseudomonadota</taxon>
        <taxon>Betaproteobacteria</taxon>
        <taxon>Burkholderiales</taxon>
        <taxon>Oxalobacteraceae</taxon>
        <taxon>Janthinobacterium</taxon>
    </lineage>
</organism>
<dbReference type="EMBL" id="JAMQGR010000001">
    <property type="protein sequence ID" value="MCM2564484.1"/>
    <property type="molecule type" value="Genomic_DNA"/>
</dbReference>
<evidence type="ECO:0000313" key="1">
    <source>
        <dbReference type="EMBL" id="MCM2564484.1"/>
    </source>
</evidence>